<sequence>MFNGRTFYGLQLGITMDKGSSEDTLPRGLRDLGPGLGKNGKPVTNIAVQYDRLVKKKSTLINSLLFVDVDEYTANVASQNVVFNPFNLVQDFIRGVEIRNYRPVEHVPGLPIQNIISPHAPNLMHDAVTSVGLNNIPNTSVPPTNVLQNANVHCNPSQPHVMAQNALQPQGLWHNNEYQPMPPVPSVPNQAIQAPMPDMIPNMDVAQNQDWQFISQPPPIINGPPNSPRINVGGNTCVADFRRDVAFQNVPNPVKFAQPEAATVGQNNVFPNASNPIIEITPPEIRNTVVLNNVSIRIIIICCVNIDSWHDN</sequence>
<organism evidence="1 2">
    <name type="scientific">Manduca sexta</name>
    <name type="common">Tobacco hawkmoth</name>
    <name type="synonym">Tobacco hornworm</name>
    <dbReference type="NCBI Taxonomy" id="7130"/>
    <lineage>
        <taxon>Eukaryota</taxon>
        <taxon>Metazoa</taxon>
        <taxon>Ecdysozoa</taxon>
        <taxon>Arthropoda</taxon>
        <taxon>Hexapoda</taxon>
        <taxon>Insecta</taxon>
        <taxon>Pterygota</taxon>
        <taxon>Neoptera</taxon>
        <taxon>Endopterygota</taxon>
        <taxon>Lepidoptera</taxon>
        <taxon>Glossata</taxon>
        <taxon>Ditrysia</taxon>
        <taxon>Bombycoidea</taxon>
        <taxon>Sphingidae</taxon>
        <taxon>Sphinginae</taxon>
        <taxon>Sphingini</taxon>
        <taxon>Manduca</taxon>
    </lineage>
</organism>
<dbReference type="Proteomes" id="UP000791440">
    <property type="component" value="Unassembled WGS sequence"/>
</dbReference>
<evidence type="ECO:0000313" key="1">
    <source>
        <dbReference type="EMBL" id="KAG6446096.1"/>
    </source>
</evidence>
<proteinExistence type="predicted"/>
<dbReference type="EMBL" id="JH668329">
    <property type="protein sequence ID" value="KAG6446096.1"/>
    <property type="molecule type" value="Genomic_DNA"/>
</dbReference>
<reference evidence="1" key="2">
    <citation type="submission" date="2020-12" db="EMBL/GenBank/DDBJ databases">
        <authorList>
            <person name="Kanost M."/>
        </authorList>
    </citation>
    <scope>NUCLEOTIDE SEQUENCE</scope>
</reference>
<evidence type="ECO:0000313" key="2">
    <source>
        <dbReference type="Proteomes" id="UP000791440"/>
    </source>
</evidence>
<gene>
    <name evidence="1" type="ORF">O3G_MSEX004250</name>
</gene>
<protein>
    <submittedName>
        <fullName evidence="1">Uncharacterized protein</fullName>
    </submittedName>
</protein>
<dbReference type="AlphaFoldDB" id="A0A921YVF6"/>
<comment type="caution">
    <text evidence="1">The sequence shown here is derived from an EMBL/GenBank/DDBJ whole genome shotgun (WGS) entry which is preliminary data.</text>
</comment>
<name>A0A921YVF6_MANSE</name>
<reference evidence="1" key="1">
    <citation type="journal article" date="2016" name="Insect Biochem. Mol. Biol.">
        <title>Multifaceted biological insights from a draft genome sequence of the tobacco hornworm moth, Manduca sexta.</title>
        <authorList>
            <person name="Kanost M.R."/>
            <person name="Arrese E.L."/>
            <person name="Cao X."/>
            <person name="Chen Y.R."/>
            <person name="Chellapilla S."/>
            <person name="Goldsmith M.R."/>
            <person name="Grosse-Wilde E."/>
            <person name="Heckel D.G."/>
            <person name="Herndon N."/>
            <person name="Jiang H."/>
            <person name="Papanicolaou A."/>
            <person name="Qu J."/>
            <person name="Soulages J.L."/>
            <person name="Vogel H."/>
            <person name="Walters J."/>
            <person name="Waterhouse R.M."/>
            <person name="Ahn S.J."/>
            <person name="Almeida F.C."/>
            <person name="An C."/>
            <person name="Aqrawi P."/>
            <person name="Bretschneider A."/>
            <person name="Bryant W.B."/>
            <person name="Bucks S."/>
            <person name="Chao H."/>
            <person name="Chevignon G."/>
            <person name="Christen J.M."/>
            <person name="Clarke D.F."/>
            <person name="Dittmer N.T."/>
            <person name="Ferguson L.C.F."/>
            <person name="Garavelou S."/>
            <person name="Gordon K.H.J."/>
            <person name="Gunaratna R.T."/>
            <person name="Han Y."/>
            <person name="Hauser F."/>
            <person name="He Y."/>
            <person name="Heidel-Fischer H."/>
            <person name="Hirsh A."/>
            <person name="Hu Y."/>
            <person name="Jiang H."/>
            <person name="Kalra D."/>
            <person name="Klinner C."/>
            <person name="Konig C."/>
            <person name="Kovar C."/>
            <person name="Kroll A.R."/>
            <person name="Kuwar S.S."/>
            <person name="Lee S.L."/>
            <person name="Lehman R."/>
            <person name="Li K."/>
            <person name="Li Z."/>
            <person name="Liang H."/>
            <person name="Lovelace S."/>
            <person name="Lu Z."/>
            <person name="Mansfield J.H."/>
            <person name="McCulloch K.J."/>
            <person name="Mathew T."/>
            <person name="Morton B."/>
            <person name="Muzny D.M."/>
            <person name="Neunemann D."/>
            <person name="Ongeri F."/>
            <person name="Pauchet Y."/>
            <person name="Pu L.L."/>
            <person name="Pyrousis I."/>
            <person name="Rao X.J."/>
            <person name="Redding A."/>
            <person name="Roesel C."/>
            <person name="Sanchez-Gracia A."/>
            <person name="Schaack S."/>
            <person name="Shukla A."/>
            <person name="Tetreau G."/>
            <person name="Wang Y."/>
            <person name="Xiong G.H."/>
            <person name="Traut W."/>
            <person name="Walsh T.K."/>
            <person name="Worley K.C."/>
            <person name="Wu D."/>
            <person name="Wu W."/>
            <person name="Wu Y.Q."/>
            <person name="Zhang X."/>
            <person name="Zou Z."/>
            <person name="Zucker H."/>
            <person name="Briscoe A.D."/>
            <person name="Burmester T."/>
            <person name="Clem R.J."/>
            <person name="Feyereisen R."/>
            <person name="Grimmelikhuijzen C.J.P."/>
            <person name="Hamodrakas S.J."/>
            <person name="Hansson B.S."/>
            <person name="Huguet E."/>
            <person name="Jermiin L.S."/>
            <person name="Lan Q."/>
            <person name="Lehman H.K."/>
            <person name="Lorenzen M."/>
            <person name="Merzendorfer H."/>
            <person name="Michalopoulos I."/>
            <person name="Morton D.B."/>
            <person name="Muthukrishnan S."/>
            <person name="Oakeshott J.G."/>
            <person name="Palmer W."/>
            <person name="Park Y."/>
            <person name="Passarelli A.L."/>
            <person name="Rozas J."/>
            <person name="Schwartz L.M."/>
            <person name="Smith W."/>
            <person name="Southgate A."/>
            <person name="Vilcinskas A."/>
            <person name="Vogt R."/>
            <person name="Wang P."/>
            <person name="Werren J."/>
            <person name="Yu X.Q."/>
            <person name="Zhou J.J."/>
            <person name="Brown S.J."/>
            <person name="Scherer S.E."/>
            <person name="Richards S."/>
            <person name="Blissard G.W."/>
        </authorList>
    </citation>
    <scope>NUCLEOTIDE SEQUENCE</scope>
</reference>
<keyword evidence="2" id="KW-1185">Reference proteome</keyword>
<dbReference type="EMBL" id="JH668329">
    <property type="protein sequence ID" value="KAG6446095.1"/>
    <property type="molecule type" value="Genomic_DNA"/>
</dbReference>
<accession>A0A921YVF6</accession>